<gene>
    <name evidence="2" type="ORF">GLP15_1226</name>
</gene>
<dbReference type="OMA" id="FMHGEPE"/>
<comment type="caution">
    <text evidence="2">The sequence shown here is derived from an EMBL/GenBank/DDBJ whole genome shotgun (WGS) entry which is preliminary data.</text>
</comment>
<dbReference type="OrthoDB" id="10256647at2759"/>
<dbReference type="Proteomes" id="UP000008974">
    <property type="component" value="Unassembled WGS sequence"/>
</dbReference>
<dbReference type="EMBL" id="ACVC01000099">
    <property type="protein sequence ID" value="EFO64312.1"/>
    <property type="molecule type" value="Genomic_DNA"/>
</dbReference>
<evidence type="ECO:0000256" key="1">
    <source>
        <dbReference type="SAM" id="MobiDB-lite"/>
    </source>
</evidence>
<sequence length="316" mass="34896">MQHSLTHAPLFMHGEPEPSYSLHLFRDADRISLKEVEVMENLHRELALKRQAQQENRISRPYMCARRPYSSQSSDITAELRKLGVTPPQHDESSDELLIGAARRLNHIVDDRKASWRVVPTTINQQYPTSKYLYPKKGEWYKRCTPSPTQNYTCTSACSDTVDGSPPVPGTFFLKTQANLITSVCRKESSSHDGIEGLTDNREPRKGAPLLVVTSPETAQLRRLSVQSPTLRLTHTSKAPPASKTSRTKSLKSISAWMNTLPNVEDVECVASLTPVCKAVRQGADFGAASSPPKPSEETQGLALSPAVSCTLTLSS</sequence>
<dbReference type="AlphaFoldDB" id="E1EZT4"/>
<feature type="compositionally biased region" description="Polar residues" evidence="1">
    <location>
        <begin position="225"/>
        <end position="237"/>
    </location>
</feature>
<dbReference type="VEuPathDB" id="GiardiaDB:GLP15_1226"/>
<evidence type="ECO:0000313" key="3">
    <source>
        <dbReference type="Proteomes" id="UP000008974"/>
    </source>
</evidence>
<organism evidence="2 3">
    <name type="scientific">Giardia intestinalis (strain P15)</name>
    <name type="common">Giardia lamblia</name>
    <dbReference type="NCBI Taxonomy" id="658858"/>
    <lineage>
        <taxon>Eukaryota</taxon>
        <taxon>Metamonada</taxon>
        <taxon>Diplomonadida</taxon>
        <taxon>Hexamitidae</taxon>
        <taxon>Giardiinae</taxon>
        <taxon>Giardia</taxon>
    </lineage>
</organism>
<name>E1EZT4_GIAIA</name>
<reference evidence="2 3" key="1">
    <citation type="journal article" date="2010" name="BMC Genomics">
        <title>Genome analysis and comparative genomics of a Giardia intestinalis assemblage E isolate.</title>
        <authorList>
            <person name="Jerlstrom-Hultqvist J."/>
            <person name="Franzen O."/>
            <person name="Ankarklev J."/>
            <person name="Xu F."/>
            <person name="Nohynkova E."/>
            <person name="Andersson J.O."/>
            <person name="Svard S.G."/>
            <person name="Andersson B."/>
        </authorList>
    </citation>
    <scope>NUCLEOTIDE SEQUENCE [LARGE SCALE GENOMIC DNA]</scope>
    <source>
        <strain evidence="2 3">P15</strain>
    </source>
</reference>
<proteinExistence type="predicted"/>
<accession>E1EZT4</accession>
<evidence type="ECO:0000313" key="2">
    <source>
        <dbReference type="EMBL" id="EFO64312.1"/>
    </source>
</evidence>
<feature type="region of interest" description="Disordered" evidence="1">
    <location>
        <begin position="225"/>
        <end position="250"/>
    </location>
</feature>
<protein>
    <submittedName>
        <fullName evidence="2">Uncharacterized protein</fullName>
    </submittedName>
</protein>